<feature type="domain" description="EGF-like" evidence="10">
    <location>
        <begin position="1"/>
        <end position="26"/>
    </location>
</feature>
<sequence length="121" mass="12462">NGGTCIDGFLGVTCLCREGWMGEDCTQDINECSEYQGTDLGCQNGAQCSNTPGSFHCVCNNGWHGALCNSQADSCSAGADICGHGTCIASPRNGHSYTCLCDSGWTSGSGSPVCDVDVNEC</sequence>
<keyword evidence="8" id="KW-0325">Glycoprotein</keyword>
<keyword evidence="6" id="KW-0472">Membrane</keyword>
<dbReference type="InterPro" id="IPR049883">
    <property type="entry name" value="NOTCH1_EGF-like"/>
</dbReference>
<keyword evidence="3 9" id="KW-0245">EGF-like domain</keyword>
<dbReference type="FunFam" id="2.10.25.10:FF:000260">
    <property type="entry name" value="Notch receptor 4"/>
    <property type="match status" value="1"/>
</dbReference>
<dbReference type="GO" id="GO:0043235">
    <property type="term" value="C:receptor complex"/>
    <property type="evidence" value="ECO:0007669"/>
    <property type="project" value="TreeGrafter"/>
</dbReference>
<feature type="non-terminal residue" evidence="11">
    <location>
        <position position="121"/>
    </location>
</feature>
<dbReference type="PROSITE" id="PS00010">
    <property type="entry name" value="ASX_HYDROXYL"/>
    <property type="match status" value="1"/>
</dbReference>
<keyword evidence="4" id="KW-0732">Signal</keyword>
<dbReference type="PANTHER" id="PTHR45836">
    <property type="entry name" value="SLIT HOMOLOG"/>
    <property type="match status" value="1"/>
</dbReference>
<dbReference type="Pfam" id="PF07645">
    <property type="entry name" value="EGF_CA"/>
    <property type="match status" value="1"/>
</dbReference>
<dbReference type="InterPro" id="IPR000742">
    <property type="entry name" value="EGF"/>
</dbReference>
<dbReference type="SMART" id="SM00181">
    <property type="entry name" value="EGF"/>
    <property type="match status" value="3"/>
</dbReference>
<dbReference type="PROSITE" id="PS01187">
    <property type="entry name" value="EGF_CA"/>
    <property type="match status" value="1"/>
</dbReference>
<proteinExistence type="predicted"/>
<keyword evidence="5" id="KW-0677">Repeat</keyword>
<feature type="non-terminal residue" evidence="11">
    <location>
        <position position="1"/>
    </location>
</feature>
<feature type="domain" description="EGF-like" evidence="10">
    <location>
        <begin position="28"/>
        <end position="69"/>
    </location>
</feature>
<keyword evidence="12" id="KW-1185">Reference proteome</keyword>
<evidence type="ECO:0000256" key="8">
    <source>
        <dbReference type="ARBA" id="ARBA00023180"/>
    </source>
</evidence>
<dbReference type="GO" id="GO:0007219">
    <property type="term" value="P:Notch signaling pathway"/>
    <property type="evidence" value="ECO:0007669"/>
    <property type="project" value="TreeGrafter"/>
</dbReference>
<evidence type="ECO:0000313" key="11">
    <source>
        <dbReference type="EMBL" id="CAL4111963.1"/>
    </source>
</evidence>
<comment type="caution">
    <text evidence="11">The sequence shown here is derived from an EMBL/GenBank/DDBJ whole genome shotgun (WGS) entry which is preliminary data.</text>
</comment>
<dbReference type="PANTHER" id="PTHR45836:SF13">
    <property type="entry name" value="PROTEIN CRUMBS"/>
    <property type="match status" value="1"/>
</dbReference>
<dbReference type="SMART" id="SM00179">
    <property type="entry name" value="EGF_CA"/>
    <property type="match status" value="2"/>
</dbReference>
<dbReference type="SUPFAM" id="SSF57184">
    <property type="entry name" value="Growth factor receptor domain"/>
    <property type="match status" value="1"/>
</dbReference>
<keyword evidence="2" id="KW-1003">Cell membrane</keyword>
<feature type="disulfide bond" evidence="9">
    <location>
        <begin position="16"/>
        <end position="25"/>
    </location>
</feature>
<dbReference type="InterPro" id="IPR000152">
    <property type="entry name" value="EGF-type_Asp/Asn_hydroxyl_site"/>
</dbReference>
<evidence type="ECO:0000256" key="4">
    <source>
        <dbReference type="ARBA" id="ARBA00022729"/>
    </source>
</evidence>
<dbReference type="InterPro" id="IPR009030">
    <property type="entry name" value="Growth_fac_rcpt_cys_sf"/>
</dbReference>
<evidence type="ECO:0000256" key="1">
    <source>
        <dbReference type="ARBA" id="ARBA00004236"/>
    </source>
</evidence>
<evidence type="ECO:0000259" key="10">
    <source>
        <dbReference type="PROSITE" id="PS50026"/>
    </source>
</evidence>
<dbReference type="Gene3D" id="2.10.25.10">
    <property type="entry name" value="Laminin"/>
    <property type="match status" value="3"/>
</dbReference>
<reference evidence="11 12" key="1">
    <citation type="submission" date="2024-05" db="EMBL/GenBank/DDBJ databases">
        <authorList>
            <person name="Wallberg A."/>
        </authorList>
    </citation>
    <scope>NUCLEOTIDE SEQUENCE [LARGE SCALE GENOMIC DNA]</scope>
</reference>
<comment type="subcellular location">
    <subcellularLocation>
        <location evidence="1">Cell membrane</location>
    </subcellularLocation>
</comment>
<dbReference type="GO" id="GO:0005509">
    <property type="term" value="F:calcium ion binding"/>
    <property type="evidence" value="ECO:0007669"/>
    <property type="project" value="InterPro"/>
</dbReference>
<dbReference type="GO" id="GO:0009986">
    <property type="term" value="C:cell surface"/>
    <property type="evidence" value="ECO:0007669"/>
    <property type="project" value="TreeGrafter"/>
</dbReference>
<dbReference type="Proteomes" id="UP001497623">
    <property type="component" value="Unassembled WGS sequence"/>
</dbReference>
<dbReference type="GO" id="GO:0007411">
    <property type="term" value="P:axon guidance"/>
    <property type="evidence" value="ECO:0007669"/>
    <property type="project" value="TreeGrafter"/>
</dbReference>
<evidence type="ECO:0000313" key="12">
    <source>
        <dbReference type="Proteomes" id="UP001497623"/>
    </source>
</evidence>
<dbReference type="GO" id="GO:0005886">
    <property type="term" value="C:plasma membrane"/>
    <property type="evidence" value="ECO:0007669"/>
    <property type="project" value="UniProtKB-SubCell"/>
</dbReference>
<comment type="caution">
    <text evidence="9">Lacks conserved residue(s) required for the propagation of feature annotation.</text>
</comment>
<feature type="disulfide bond" evidence="9">
    <location>
        <begin position="59"/>
        <end position="68"/>
    </location>
</feature>
<dbReference type="InterPro" id="IPR001881">
    <property type="entry name" value="EGF-like_Ca-bd_dom"/>
</dbReference>
<dbReference type="PROSITE" id="PS00022">
    <property type="entry name" value="EGF_1"/>
    <property type="match status" value="2"/>
</dbReference>
<protein>
    <recommendedName>
        <fullName evidence="10">EGF-like domain-containing protein</fullName>
    </recommendedName>
</protein>
<evidence type="ECO:0000256" key="3">
    <source>
        <dbReference type="ARBA" id="ARBA00022536"/>
    </source>
</evidence>
<dbReference type="Pfam" id="PF12661">
    <property type="entry name" value="hEGF"/>
    <property type="match status" value="2"/>
</dbReference>
<organism evidence="11 12">
    <name type="scientific">Meganyctiphanes norvegica</name>
    <name type="common">Northern krill</name>
    <name type="synonym">Thysanopoda norvegica</name>
    <dbReference type="NCBI Taxonomy" id="48144"/>
    <lineage>
        <taxon>Eukaryota</taxon>
        <taxon>Metazoa</taxon>
        <taxon>Ecdysozoa</taxon>
        <taxon>Arthropoda</taxon>
        <taxon>Crustacea</taxon>
        <taxon>Multicrustacea</taxon>
        <taxon>Malacostraca</taxon>
        <taxon>Eumalacostraca</taxon>
        <taxon>Eucarida</taxon>
        <taxon>Euphausiacea</taxon>
        <taxon>Euphausiidae</taxon>
        <taxon>Meganyctiphanes</taxon>
    </lineage>
</organism>
<evidence type="ECO:0000256" key="2">
    <source>
        <dbReference type="ARBA" id="ARBA00022475"/>
    </source>
</evidence>
<feature type="disulfide bond" evidence="9">
    <location>
        <begin position="82"/>
        <end position="99"/>
    </location>
</feature>
<keyword evidence="7 9" id="KW-1015">Disulfide bond</keyword>
<accession>A0AAV2R518</accession>
<evidence type="ECO:0000256" key="6">
    <source>
        <dbReference type="ARBA" id="ARBA00023136"/>
    </source>
</evidence>
<dbReference type="InterPro" id="IPR018097">
    <property type="entry name" value="EGF_Ca-bd_CS"/>
</dbReference>
<dbReference type="InterPro" id="IPR013032">
    <property type="entry name" value="EGF-like_CS"/>
</dbReference>
<feature type="domain" description="EGF-like" evidence="10">
    <location>
        <begin position="71"/>
        <end position="115"/>
    </location>
</feature>
<dbReference type="EMBL" id="CAXKWB010014855">
    <property type="protein sequence ID" value="CAL4111963.1"/>
    <property type="molecule type" value="Genomic_DNA"/>
</dbReference>
<dbReference type="PROSITE" id="PS01186">
    <property type="entry name" value="EGF_2"/>
    <property type="match status" value="3"/>
</dbReference>
<dbReference type="AlphaFoldDB" id="A0AAV2R518"/>
<evidence type="ECO:0000256" key="9">
    <source>
        <dbReference type="PROSITE-ProRule" id="PRU00076"/>
    </source>
</evidence>
<evidence type="ECO:0000256" key="5">
    <source>
        <dbReference type="ARBA" id="ARBA00022737"/>
    </source>
</evidence>
<dbReference type="PROSITE" id="PS50026">
    <property type="entry name" value="EGF_3"/>
    <property type="match status" value="3"/>
</dbReference>
<gene>
    <name evidence="11" type="ORF">MNOR_LOCUS19758</name>
</gene>
<dbReference type="InterPro" id="IPR051355">
    <property type="entry name" value="Notch/Slit_guidance"/>
</dbReference>
<dbReference type="CDD" id="cd00054">
    <property type="entry name" value="EGF_CA"/>
    <property type="match status" value="1"/>
</dbReference>
<name>A0AAV2R518_MEGNR</name>
<evidence type="ECO:0000256" key="7">
    <source>
        <dbReference type="ARBA" id="ARBA00023157"/>
    </source>
</evidence>